<dbReference type="EMBL" id="JBHFFA010000004">
    <property type="protein sequence ID" value="KAL2629295.1"/>
    <property type="molecule type" value="Genomic_DNA"/>
</dbReference>
<gene>
    <name evidence="1" type="ORF">R1flu_013981</name>
</gene>
<organism evidence="1 2">
    <name type="scientific">Riccia fluitans</name>
    <dbReference type="NCBI Taxonomy" id="41844"/>
    <lineage>
        <taxon>Eukaryota</taxon>
        <taxon>Viridiplantae</taxon>
        <taxon>Streptophyta</taxon>
        <taxon>Embryophyta</taxon>
        <taxon>Marchantiophyta</taxon>
        <taxon>Marchantiopsida</taxon>
        <taxon>Marchantiidae</taxon>
        <taxon>Marchantiales</taxon>
        <taxon>Ricciaceae</taxon>
        <taxon>Riccia</taxon>
    </lineage>
</organism>
<evidence type="ECO:0000313" key="2">
    <source>
        <dbReference type="Proteomes" id="UP001605036"/>
    </source>
</evidence>
<protein>
    <submittedName>
        <fullName evidence="1">Uncharacterized protein</fullName>
    </submittedName>
</protein>
<reference evidence="1 2" key="1">
    <citation type="submission" date="2024-09" db="EMBL/GenBank/DDBJ databases">
        <title>Chromosome-scale assembly of Riccia fluitans.</title>
        <authorList>
            <person name="Paukszto L."/>
            <person name="Sawicki J."/>
            <person name="Karawczyk K."/>
            <person name="Piernik-Szablinska J."/>
            <person name="Szczecinska M."/>
            <person name="Mazdziarz M."/>
        </authorList>
    </citation>
    <scope>NUCLEOTIDE SEQUENCE [LARGE SCALE GENOMIC DNA]</scope>
    <source>
        <strain evidence="1">Rf_01</strain>
        <tissue evidence="1">Aerial parts of the thallus</tissue>
    </source>
</reference>
<evidence type="ECO:0000313" key="1">
    <source>
        <dbReference type="EMBL" id="KAL2629295.1"/>
    </source>
</evidence>
<accession>A0ABD1YF51</accession>
<proteinExistence type="predicted"/>
<comment type="caution">
    <text evidence="1">The sequence shown here is derived from an EMBL/GenBank/DDBJ whole genome shotgun (WGS) entry which is preliminary data.</text>
</comment>
<dbReference type="AlphaFoldDB" id="A0ABD1YF51"/>
<keyword evidence="2" id="KW-1185">Reference proteome</keyword>
<sequence length="87" mass="9947">MRTKDMDFKDGVLCVTRWADLGLDGPKGHVVPGGESSRSQDGLWEILDVYADVLIDELLEELPPWREVDHKIELVPRATRLQRRHIG</sequence>
<dbReference type="Proteomes" id="UP001605036">
    <property type="component" value="Unassembled WGS sequence"/>
</dbReference>
<name>A0ABD1YF51_9MARC</name>